<protein>
    <submittedName>
        <fullName evidence="2">MBL fold metallo-hydrolase</fullName>
    </submittedName>
</protein>
<evidence type="ECO:0000313" key="3">
    <source>
        <dbReference type="Proteomes" id="UP001205867"/>
    </source>
</evidence>
<dbReference type="PANTHER" id="PTHR43546">
    <property type="entry name" value="UPF0173 METAL-DEPENDENT HYDROLASE MJ1163-RELATED"/>
    <property type="match status" value="1"/>
</dbReference>
<accession>A0AAP3AKA8</accession>
<dbReference type="InterPro" id="IPR001279">
    <property type="entry name" value="Metallo-B-lactamas"/>
</dbReference>
<dbReference type="InterPro" id="IPR036866">
    <property type="entry name" value="RibonucZ/Hydroxyglut_hydro"/>
</dbReference>
<dbReference type="RefSeq" id="WP_144825027.1">
    <property type="nucleotide sequence ID" value="NZ_CP176570.1"/>
</dbReference>
<dbReference type="InterPro" id="IPR050114">
    <property type="entry name" value="UPF0173_UPF0282_UlaG_hydrolase"/>
</dbReference>
<evidence type="ECO:0000259" key="1">
    <source>
        <dbReference type="SMART" id="SM00849"/>
    </source>
</evidence>
<sequence>MSTTLTLFGHSAVRLEKAGRRLAFDPGAFSDAAVLDGADAVLVTHGHPDHVVPEQLARAVAGTEAHVWAPRDLTGPLAEAGLDAGRVHTAVPGETFEAAGFRVEVLGGEHAVIHAEVPRPVNVSYLVDGAVLHPGDSFTVPDADVEVLLLPAAAPWLRIADVVDQMRAIAATHTRPIHDGILSEDGKGVVDGVLSGLAEGVTDYRRLAPGEPWTF</sequence>
<dbReference type="PANTHER" id="PTHR43546:SF3">
    <property type="entry name" value="UPF0173 METAL-DEPENDENT HYDROLASE MJ1163"/>
    <property type="match status" value="1"/>
</dbReference>
<dbReference type="SMART" id="SM00849">
    <property type="entry name" value="Lactamase_B"/>
    <property type="match status" value="1"/>
</dbReference>
<dbReference type="Gene3D" id="3.60.15.10">
    <property type="entry name" value="Ribonuclease Z/Hydroxyacylglutathione hydrolase-like"/>
    <property type="match status" value="1"/>
</dbReference>
<dbReference type="Proteomes" id="UP001205867">
    <property type="component" value="Unassembled WGS sequence"/>
</dbReference>
<dbReference type="CDD" id="cd06262">
    <property type="entry name" value="metallo-hydrolase-like_MBL-fold"/>
    <property type="match status" value="1"/>
</dbReference>
<dbReference type="AlphaFoldDB" id="A0AAP3AKA8"/>
<dbReference type="Pfam" id="PF13483">
    <property type="entry name" value="Lactamase_B_3"/>
    <property type="match status" value="1"/>
</dbReference>
<proteinExistence type="predicted"/>
<dbReference type="EMBL" id="JALXKZ020000003">
    <property type="protein sequence ID" value="MCV7628288.1"/>
    <property type="molecule type" value="Genomic_DNA"/>
</dbReference>
<comment type="caution">
    <text evidence="2">The sequence shown here is derived from an EMBL/GenBank/DDBJ whole genome shotgun (WGS) entry which is preliminary data.</text>
</comment>
<reference evidence="2" key="1">
    <citation type="submission" date="2023-06" db="EMBL/GenBank/DDBJ databases">
        <title>lsaBGC provides a comprehensive framework for evolutionary analysis of biosynthetic gene clusters within focal taxa.</title>
        <authorList>
            <person name="Salamzade R."/>
            <person name="Sandstrom S."/>
            <person name="Kalan L.R."/>
        </authorList>
    </citation>
    <scope>NUCLEOTIDE SEQUENCE</scope>
    <source>
        <strain evidence="2">P3-SID899</strain>
    </source>
</reference>
<evidence type="ECO:0000313" key="2">
    <source>
        <dbReference type="EMBL" id="MCV7628288.1"/>
    </source>
</evidence>
<feature type="domain" description="Metallo-beta-lactamase" evidence="1">
    <location>
        <begin position="9"/>
        <end position="173"/>
    </location>
</feature>
<dbReference type="SUPFAM" id="SSF56281">
    <property type="entry name" value="Metallo-hydrolase/oxidoreductase"/>
    <property type="match status" value="1"/>
</dbReference>
<gene>
    <name evidence="2" type="ORF">M3A82_002865</name>
</gene>
<name>A0AAP3AKA8_MICLU</name>
<organism evidence="2 3">
    <name type="scientific">Micrococcus luteus</name>
    <name type="common">Micrococcus lysodeikticus</name>
    <dbReference type="NCBI Taxonomy" id="1270"/>
    <lineage>
        <taxon>Bacteria</taxon>
        <taxon>Bacillati</taxon>
        <taxon>Actinomycetota</taxon>
        <taxon>Actinomycetes</taxon>
        <taxon>Micrococcales</taxon>
        <taxon>Micrococcaceae</taxon>
        <taxon>Micrococcus</taxon>
    </lineage>
</organism>